<proteinExistence type="predicted"/>
<name>A0A7S8IVZ1_9SPHN</name>
<keyword evidence="2" id="KW-1185">Reference proteome</keyword>
<evidence type="ECO:0000313" key="1">
    <source>
        <dbReference type="EMBL" id="QPC99391.1"/>
    </source>
</evidence>
<sequence>MMVTGSRIRQIGWAVVLGTCFAMLLALTFKVNAVKSDVRLTERAIIAAQQERLMLETEFQTRASQHQLSDWNAVEFGYGAPRADQYLESETQLAALGSPRGIGAPSPVRVALNRPEREGAEDEGLLSGWIAASQPTLPSAGHPAQRELAATGLAERLSNPVGPIAKVAEVSQ</sequence>
<dbReference type="AlphaFoldDB" id="A0A7S8IVZ1"/>
<dbReference type="EMBL" id="CP064654">
    <property type="protein sequence ID" value="QPC99391.1"/>
    <property type="molecule type" value="Genomic_DNA"/>
</dbReference>
<dbReference type="KEGG" id="qso:IRL76_02090"/>
<reference evidence="1 2" key="1">
    <citation type="submission" date="2020-11" db="EMBL/GenBank/DDBJ databases">
        <title>The genome sequence of Erythrobacter sp. 6D36.</title>
        <authorList>
            <person name="Liu Y."/>
        </authorList>
    </citation>
    <scope>NUCLEOTIDE SEQUENCE [LARGE SCALE GENOMIC DNA]</scope>
    <source>
        <strain evidence="1 2">6D36</strain>
    </source>
</reference>
<dbReference type="RefSeq" id="WP_200982714.1">
    <property type="nucleotide sequence ID" value="NZ_CP064654.1"/>
</dbReference>
<dbReference type="Proteomes" id="UP000594459">
    <property type="component" value="Chromosome"/>
</dbReference>
<evidence type="ECO:0000313" key="2">
    <source>
        <dbReference type="Proteomes" id="UP000594459"/>
    </source>
</evidence>
<gene>
    <name evidence="1" type="ORF">IRL76_02090</name>
</gene>
<organism evidence="1 2">
    <name type="scientific">Qipengyuania soli</name>
    <dbReference type="NCBI Taxonomy" id="2782568"/>
    <lineage>
        <taxon>Bacteria</taxon>
        <taxon>Pseudomonadati</taxon>
        <taxon>Pseudomonadota</taxon>
        <taxon>Alphaproteobacteria</taxon>
        <taxon>Sphingomonadales</taxon>
        <taxon>Erythrobacteraceae</taxon>
        <taxon>Qipengyuania</taxon>
    </lineage>
</organism>
<accession>A0A7S8IVZ1</accession>
<protein>
    <submittedName>
        <fullName evidence="1">Uncharacterized protein</fullName>
    </submittedName>
</protein>